<organism evidence="3 4">
    <name type="scientific">Veronia nyctiphanis</name>
    <dbReference type="NCBI Taxonomy" id="1278244"/>
    <lineage>
        <taxon>Bacteria</taxon>
        <taxon>Pseudomonadati</taxon>
        <taxon>Pseudomonadota</taxon>
        <taxon>Gammaproteobacteria</taxon>
        <taxon>Vibrionales</taxon>
        <taxon>Vibrionaceae</taxon>
        <taxon>Veronia</taxon>
    </lineage>
</organism>
<dbReference type="EMBL" id="PEIB01000003">
    <property type="protein sequence ID" value="RXJ74325.1"/>
    <property type="molecule type" value="Genomic_DNA"/>
</dbReference>
<feature type="compositionally biased region" description="Basic and acidic residues" evidence="1">
    <location>
        <begin position="197"/>
        <end position="207"/>
    </location>
</feature>
<evidence type="ECO:0000256" key="2">
    <source>
        <dbReference type="SAM" id="SignalP"/>
    </source>
</evidence>
<proteinExistence type="predicted"/>
<sequence>MRMFVAALLLMSGSAFAEVSTNANGKTLNQFLYMASDYFNKPVVASPDIEGELILFGVNETKNFSALFYSLLRAHGLSAINTELYIRVQKASKGLGTVDGMSALHEYITAQVKTVYITGSVGRRINGVTDYDYVFSDGKDKTFHPDALGLTVYSMSECSAMLGYKNYKTIVTCQPYTEIKKPEKRPMKPAPVLPVTTEKKNGKELLSKKSVGSGA</sequence>
<feature type="region of interest" description="Disordered" evidence="1">
    <location>
        <begin position="181"/>
        <end position="215"/>
    </location>
</feature>
<name>A0A4Q0YU83_9GAMM</name>
<comment type="caution">
    <text evidence="3">The sequence shown here is derived from an EMBL/GenBank/DDBJ whole genome shotgun (WGS) entry which is preliminary data.</text>
</comment>
<evidence type="ECO:0000256" key="1">
    <source>
        <dbReference type="SAM" id="MobiDB-lite"/>
    </source>
</evidence>
<dbReference type="Proteomes" id="UP000290287">
    <property type="component" value="Unassembled WGS sequence"/>
</dbReference>
<dbReference type="RefSeq" id="WP_129121289.1">
    <property type="nucleotide sequence ID" value="NZ_PEIB01000003.1"/>
</dbReference>
<gene>
    <name evidence="3" type="ORF">CS022_04550</name>
</gene>
<dbReference type="AlphaFoldDB" id="A0A4Q0YU83"/>
<keyword evidence="2" id="KW-0732">Signal</keyword>
<evidence type="ECO:0000313" key="3">
    <source>
        <dbReference type="EMBL" id="RXJ74325.1"/>
    </source>
</evidence>
<evidence type="ECO:0000313" key="4">
    <source>
        <dbReference type="Proteomes" id="UP000290287"/>
    </source>
</evidence>
<protein>
    <submittedName>
        <fullName evidence="3">Uncharacterized protein</fullName>
    </submittedName>
</protein>
<keyword evidence="4" id="KW-1185">Reference proteome</keyword>
<accession>A0A4Q0YU83</accession>
<dbReference type="OrthoDB" id="5828756at2"/>
<feature type="chain" id="PRO_5020958672" evidence="2">
    <location>
        <begin position="18"/>
        <end position="215"/>
    </location>
</feature>
<feature type="signal peptide" evidence="2">
    <location>
        <begin position="1"/>
        <end position="17"/>
    </location>
</feature>
<reference evidence="3 4" key="1">
    <citation type="submission" date="2017-10" db="EMBL/GenBank/DDBJ databases">
        <title>Nyctiphanis sp. nov., isolated from the stomach of the euphausiid Nyctiphanes simplex (Hansen, 1911) in the Gulf of California.</title>
        <authorList>
            <person name="Gomez-Gil B."/>
            <person name="Aguilar-Mendez M."/>
            <person name="Lopez-Cortes A."/>
            <person name="Gomez-Gutierrez J."/>
            <person name="Roque A."/>
            <person name="Lang E."/>
            <person name="Gonzalez-Castillo A."/>
        </authorList>
    </citation>
    <scope>NUCLEOTIDE SEQUENCE [LARGE SCALE GENOMIC DNA]</scope>
    <source>
        <strain evidence="3 4">CAIM 600</strain>
    </source>
</reference>